<proteinExistence type="predicted"/>
<comment type="caution">
    <text evidence="2">The sequence shown here is derived from an EMBL/GenBank/DDBJ whole genome shotgun (WGS) entry which is preliminary data.</text>
</comment>
<gene>
    <name evidence="2" type="ORF">dsmv_0726</name>
</gene>
<organism evidence="2 3">
    <name type="scientific">Desulfococcus multivorans DSM 2059</name>
    <dbReference type="NCBI Taxonomy" id="1121405"/>
    <lineage>
        <taxon>Bacteria</taxon>
        <taxon>Pseudomonadati</taxon>
        <taxon>Thermodesulfobacteriota</taxon>
        <taxon>Desulfobacteria</taxon>
        <taxon>Desulfobacterales</taxon>
        <taxon>Desulfococcaceae</taxon>
        <taxon>Desulfococcus</taxon>
    </lineage>
</organism>
<dbReference type="OrthoDB" id="7391526at2"/>
<dbReference type="EMBL" id="ATHJ01000105">
    <property type="protein sequence ID" value="EPR36021.1"/>
    <property type="molecule type" value="Genomic_DNA"/>
</dbReference>
<dbReference type="STRING" id="897.B2D07_16295"/>
<sequence>MMMNPPEAEPTKLVAVAVPLSLNNELSEEERISLNQLNRCLSRYDRYFVAPRGARNPDMNFRIKEFDKKYFGSAQAHNKLLLSPEFYRSFSDYEFLLIYHLDALVFSDQLEAWCQLDYDYIAPPWIHEVPGGSGKVLGRCGNGGFSLRKTESFLRVLDSTKTTISNWKLWKLITIKRSRAEKMFMLPLLLLLFTPKLRKSILIKYGYTRNEDGFWADHAKYFYPDFKVSPAELALKFGFDKDPGYCFERNNLVLPFGCHAWHKYDKSFWTDILHDQNRQSRKKRQAG</sequence>
<dbReference type="RefSeq" id="WP_020877837.1">
    <property type="nucleotide sequence ID" value="NZ_ATHJ01000105.1"/>
</dbReference>
<reference evidence="2 3" key="1">
    <citation type="journal article" date="2013" name="Genome Announc.">
        <title>Draft genome sequences for three mercury-methylating, sulfate-reducing bacteria.</title>
        <authorList>
            <person name="Brown S.D."/>
            <person name="Hurt R.A.Jr."/>
            <person name="Gilmour C.C."/>
            <person name="Elias D.A."/>
        </authorList>
    </citation>
    <scope>NUCLEOTIDE SEQUENCE [LARGE SCALE GENOMIC DNA]</scope>
    <source>
        <strain evidence="2 3">DSM 2059</strain>
    </source>
</reference>
<evidence type="ECO:0000259" key="1">
    <source>
        <dbReference type="Pfam" id="PF18922"/>
    </source>
</evidence>
<dbReference type="PATRIC" id="fig|1121405.3.peg.3456"/>
<accession>S7TGU2</accession>
<protein>
    <recommendedName>
        <fullName evidence="1">DUF5672 domain-containing protein</fullName>
    </recommendedName>
</protein>
<evidence type="ECO:0000313" key="2">
    <source>
        <dbReference type="EMBL" id="EPR36021.1"/>
    </source>
</evidence>
<dbReference type="InterPro" id="IPR043729">
    <property type="entry name" value="DUF5672"/>
</dbReference>
<dbReference type="AlphaFoldDB" id="S7TGU2"/>
<evidence type="ECO:0000313" key="3">
    <source>
        <dbReference type="Proteomes" id="UP000014977"/>
    </source>
</evidence>
<dbReference type="Pfam" id="PF18922">
    <property type="entry name" value="DUF5672"/>
    <property type="match status" value="1"/>
</dbReference>
<keyword evidence="3" id="KW-1185">Reference proteome</keyword>
<name>S7TGU2_DESML</name>
<feature type="domain" description="DUF5672" evidence="1">
    <location>
        <begin position="61"/>
        <end position="259"/>
    </location>
</feature>
<dbReference type="Proteomes" id="UP000014977">
    <property type="component" value="Unassembled WGS sequence"/>
</dbReference>
<dbReference type="eggNOG" id="ENOG502Z956">
    <property type="taxonomic scope" value="Bacteria"/>
</dbReference>